<dbReference type="NCBIfam" id="TIGR00350">
    <property type="entry name" value="lytR_cpsA_psr"/>
    <property type="match status" value="1"/>
</dbReference>
<name>A0A3N0GR10_9ACTN</name>
<protein>
    <submittedName>
        <fullName evidence="5">LytR family transcriptional regulator</fullName>
    </submittedName>
</protein>
<gene>
    <name evidence="5" type="ORF">EFL26_09315</name>
</gene>
<dbReference type="InterPro" id="IPR004474">
    <property type="entry name" value="LytR_CpsA_psr"/>
</dbReference>
<feature type="transmembrane region" description="Helical" evidence="3">
    <location>
        <begin position="98"/>
        <end position="121"/>
    </location>
</feature>
<dbReference type="EMBL" id="RJSF01000036">
    <property type="protein sequence ID" value="RNM14914.1"/>
    <property type="molecule type" value="Genomic_DNA"/>
</dbReference>
<dbReference type="OrthoDB" id="3573673at2"/>
<evidence type="ECO:0000259" key="4">
    <source>
        <dbReference type="Pfam" id="PF03816"/>
    </source>
</evidence>
<organism evidence="5 6">
    <name type="scientific">Nocardioides pocheonensis</name>
    <dbReference type="NCBI Taxonomy" id="661485"/>
    <lineage>
        <taxon>Bacteria</taxon>
        <taxon>Bacillati</taxon>
        <taxon>Actinomycetota</taxon>
        <taxon>Actinomycetes</taxon>
        <taxon>Propionibacteriales</taxon>
        <taxon>Nocardioidaceae</taxon>
        <taxon>Nocardioides</taxon>
    </lineage>
</organism>
<feature type="transmembrane region" description="Helical" evidence="3">
    <location>
        <begin position="30"/>
        <end position="49"/>
    </location>
</feature>
<keyword evidence="3" id="KW-0812">Transmembrane</keyword>
<keyword evidence="6" id="KW-1185">Reference proteome</keyword>
<accession>A0A3N0GR10</accession>
<evidence type="ECO:0000256" key="1">
    <source>
        <dbReference type="ARBA" id="ARBA00006068"/>
    </source>
</evidence>
<dbReference type="InterPro" id="IPR050922">
    <property type="entry name" value="LytR/CpsA/Psr_CW_biosynth"/>
</dbReference>
<keyword evidence="3" id="KW-0472">Membrane</keyword>
<feature type="region of interest" description="Disordered" evidence="2">
    <location>
        <begin position="1"/>
        <end position="21"/>
    </location>
</feature>
<feature type="transmembrane region" description="Helical" evidence="3">
    <location>
        <begin position="65"/>
        <end position="86"/>
    </location>
</feature>
<evidence type="ECO:0000256" key="2">
    <source>
        <dbReference type="SAM" id="MobiDB-lite"/>
    </source>
</evidence>
<proteinExistence type="inferred from homology"/>
<evidence type="ECO:0000256" key="3">
    <source>
        <dbReference type="SAM" id="Phobius"/>
    </source>
</evidence>
<feature type="domain" description="Cell envelope-related transcriptional attenuator" evidence="4">
    <location>
        <begin position="177"/>
        <end position="360"/>
    </location>
</feature>
<dbReference type="PANTHER" id="PTHR33392">
    <property type="entry name" value="POLYISOPRENYL-TEICHOIC ACID--PEPTIDOGLYCAN TEICHOIC ACID TRANSFERASE TAGU"/>
    <property type="match status" value="1"/>
</dbReference>
<feature type="compositionally biased region" description="Polar residues" evidence="2">
    <location>
        <begin position="456"/>
        <end position="469"/>
    </location>
</feature>
<comment type="caution">
    <text evidence="5">The sequence shown here is derived from an EMBL/GenBank/DDBJ whole genome shotgun (WGS) entry which is preliminary data.</text>
</comment>
<dbReference type="Gene3D" id="3.40.630.190">
    <property type="entry name" value="LCP protein"/>
    <property type="match status" value="1"/>
</dbReference>
<dbReference type="Proteomes" id="UP000279994">
    <property type="component" value="Unassembled WGS sequence"/>
</dbReference>
<dbReference type="PANTHER" id="PTHR33392:SF6">
    <property type="entry name" value="POLYISOPRENYL-TEICHOIC ACID--PEPTIDOGLYCAN TEICHOIC ACID TRANSFERASE TAGU"/>
    <property type="match status" value="1"/>
</dbReference>
<reference evidence="5 6" key="1">
    <citation type="submission" date="2018-11" db="EMBL/GenBank/DDBJ databases">
        <authorList>
            <person name="Li F."/>
        </authorList>
    </citation>
    <scope>NUCLEOTIDE SEQUENCE [LARGE SCALE GENOMIC DNA]</scope>
    <source>
        <strain evidence="5 6">Gsoil 818</strain>
    </source>
</reference>
<dbReference type="Pfam" id="PF03816">
    <property type="entry name" value="LytR_cpsA_psr"/>
    <property type="match status" value="1"/>
</dbReference>
<evidence type="ECO:0000313" key="6">
    <source>
        <dbReference type="Proteomes" id="UP000279994"/>
    </source>
</evidence>
<evidence type="ECO:0000313" key="5">
    <source>
        <dbReference type="EMBL" id="RNM14914.1"/>
    </source>
</evidence>
<sequence length="492" mass="52117">MRRGSQAATPTGGRHRASRPDRVGRALRRALLATVAPALVLGLVGWILLRTWSGHVVDLAVDRAALLWVVVGIAVLWSLWIALIWRTYARNRTQPAPTLVRVAGALGVALMCAAVSAPMAVGARYAVVQRDLIGSIFAGEVSATAPKVTKADPWGGRDRVNVLLLGGDGAIHRPGVRTDSVILASISTKTGRTVLFSLPRNLRDVPFKAGSKLAALYPNGFTDGSQQPNANYFLNAVYRDVPLLHPGVLGRSDNEGADAVKLAVAGALGIRVDYYVLVNLAGFQQLVDAIGGITVNINEPVPIGGNTDAHIPPDSYLQPGPNQKLNGFKALWYTRGRYGSTDYKRMERQRCAINAIVAEASPVQLLKRYTRLAQASKDIVRTDIPQQLLSAFVDLADKVKGQPIKSVSFERSDEFDPNAPDFDYVHTAVQAALFPARVSIPTGGSTAAATVGSPGATAQTPSGTATTDTAPARLSDAADDCAYHPVGDAAAG</sequence>
<keyword evidence="3" id="KW-1133">Transmembrane helix</keyword>
<dbReference type="AlphaFoldDB" id="A0A3N0GR10"/>
<feature type="region of interest" description="Disordered" evidence="2">
    <location>
        <begin position="444"/>
        <end position="470"/>
    </location>
</feature>
<dbReference type="RefSeq" id="WP_123222626.1">
    <property type="nucleotide sequence ID" value="NZ_RJSF01000036.1"/>
</dbReference>
<comment type="similarity">
    <text evidence="1">Belongs to the LytR/CpsA/Psr (LCP) family.</text>
</comment>